<dbReference type="RefSeq" id="WP_224312504.1">
    <property type="nucleotide sequence ID" value="NZ_JAIRBM010000004.1"/>
</dbReference>
<evidence type="ECO:0000313" key="2">
    <source>
        <dbReference type="EMBL" id="MBZ6076202.1"/>
    </source>
</evidence>
<accession>A0ABS7VKZ2</accession>
<comment type="caution">
    <text evidence="2">The sequence shown here is derived from an EMBL/GenBank/DDBJ whole genome shotgun (WGS) entry which is preliminary data.</text>
</comment>
<evidence type="ECO:0000256" key="1">
    <source>
        <dbReference type="SAM" id="Phobius"/>
    </source>
</evidence>
<dbReference type="Proteomes" id="UP000704176">
    <property type="component" value="Unassembled WGS sequence"/>
</dbReference>
<feature type="transmembrane region" description="Helical" evidence="1">
    <location>
        <begin position="74"/>
        <end position="94"/>
    </location>
</feature>
<keyword evidence="1" id="KW-1133">Transmembrane helix</keyword>
<sequence>MARPNRLQKLINRPISIQPSPPRGAPQPAAAATSSVTPVFVTKETIRTFAGATTAVWGIWIGLSLLLHVRASEVLWLGYLVSLAISLFLCWQAIADPRLDENAATRLSPYDKRVAFGLAIINSFQIFFALIP</sequence>
<evidence type="ECO:0000313" key="3">
    <source>
        <dbReference type="Proteomes" id="UP000704176"/>
    </source>
</evidence>
<feature type="transmembrane region" description="Helical" evidence="1">
    <location>
        <begin position="46"/>
        <end position="67"/>
    </location>
</feature>
<organism evidence="2 3">
    <name type="scientific">Microvirga puerhi</name>
    <dbReference type="NCBI Taxonomy" id="2876078"/>
    <lineage>
        <taxon>Bacteria</taxon>
        <taxon>Pseudomonadati</taxon>
        <taxon>Pseudomonadota</taxon>
        <taxon>Alphaproteobacteria</taxon>
        <taxon>Hyphomicrobiales</taxon>
        <taxon>Methylobacteriaceae</taxon>
        <taxon>Microvirga</taxon>
    </lineage>
</organism>
<keyword evidence="1" id="KW-0472">Membrane</keyword>
<name>A0ABS7VKZ2_9HYPH</name>
<dbReference type="EMBL" id="JAIRBM010000004">
    <property type="protein sequence ID" value="MBZ6076202.1"/>
    <property type="molecule type" value="Genomic_DNA"/>
</dbReference>
<reference evidence="2 3" key="1">
    <citation type="submission" date="2021-09" db="EMBL/GenBank/DDBJ databases">
        <title>The complete genome sequence of a new microorganism.</title>
        <authorList>
            <person name="Zi Z."/>
        </authorList>
    </citation>
    <scope>NUCLEOTIDE SEQUENCE [LARGE SCALE GENOMIC DNA]</scope>
    <source>
        <strain evidence="2 3">WGZ8</strain>
    </source>
</reference>
<gene>
    <name evidence="2" type="ORF">K9B37_07850</name>
</gene>
<protein>
    <submittedName>
        <fullName evidence="2">Uncharacterized protein</fullName>
    </submittedName>
</protein>
<keyword evidence="1" id="KW-0812">Transmembrane</keyword>
<proteinExistence type="predicted"/>
<keyword evidence="3" id="KW-1185">Reference proteome</keyword>
<feature type="transmembrane region" description="Helical" evidence="1">
    <location>
        <begin position="114"/>
        <end position="131"/>
    </location>
</feature>